<evidence type="ECO:0000313" key="3">
    <source>
        <dbReference type="EMBL" id="TDQ44210.1"/>
    </source>
</evidence>
<name>A0A4R6UC01_9GAMM</name>
<feature type="transmembrane region" description="Helical" evidence="1">
    <location>
        <begin position="106"/>
        <end position="122"/>
    </location>
</feature>
<dbReference type="PANTHER" id="PTHR30590:SF2">
    <property type="entry name" value="INNER MEMBRANE PROTEIN"/>
    <property type="match status" value="1"/>
</dbReference>
<organism evidence="3 4">
    <name type="scientific">Permianibacter aggregans</name>
    <dbReference type="NCBI Taxonomy" id="1510150"/>
    <lineage>
        <taxon>Bacteria</taxon>
        <taxon>Pseudomonadati</taxon>
        <taxon>Pseudomonadota</taxon>
        <taxon>Gammaproteobacteria</taxon>
        <taxon>Pseudomonadales</taxon>
        <taxon>Pseudomonadaceae</taxon>
        <taxon>Permianibacter</taxon>
    </lineage>
</organism>
<gene>
    <name evidence="3" type="ORF">EV696_12521</name>
</gene>
<sequence>MDASRAMADSPMVSYPRYHSLDLIRGVAVLAILIVNIWAFAMPLAAYANPPVWGDLTGANKTAWLLSYVLVQEKFITIFSIMFGAGVTLFAEHAESKGQPAASLHYRRMATLLLFGLIHAYGIWSGDVLVAYAILGMIVYWFLPLRSRGILLSASVLVAISLLLILLFGFSMQKMPAEDLAEMRNFWSPSQEAITQELASLRADYLSQIPVRAKNTFELQTMVFSFYSFRLLAHMLIGVWLYRSGFLAGRLNDSAYVGVMLAGFGIGLPMAYTGANQLLVHDFAFDYAMGTGQLWNNIGSLLMAFGYMSLFLLWHRRGGLNAVRRALENAGRMAFTIYLSSSIICSLIFYGHGLGLMGQMERWQQLVLALTICLLLTVFAAFWLQHYKQGPLEALWRRLTYGRRASSTIPHSVQDKPGLNP</sequence>
<comment type="caution">
    <text evidence="3">The sequence shown here is derived from an EMBL/GenBank/DDBJ whole genome shotgun (WGS) entry which is preliminary data.</text>
</comment>
<accession>A0A4R6UC01</accession>
<feature type="transmembrane region" description="Helical" evidence="1">
    <location>
        <begin position="21"/>
        <end position="41"/>
    </location>
</feature>
<dbReference type="EMBL" id="SNYM01000025">
    <property type="protein sequence ID" value="TDQ44210.1"/>
    <property type="molecule type" value="Genomic_DNA"/>
</dbReference>
<evidence type="ECO:0000259" key="2">
    <source>
        <dbReference type="Pfam" id="PF04235"/>
    </source>
</evidence>
<feature type="domain" description="DUF418" evidence="2">
    <location>
        <begin position="241"/>
        <end position="402"/>
    </location>
</feature>
<evidence type="ECO:0000256" key="1">
    <source>
        <dbReference type="SAM" id="Phobius"/>
    </source>
</evidence>
<dbReference type="RefSeq" id="WP_133593285.1">
    <property type="nucleotide sequence ID" value="NZ_CP037953.1"/>
</dbReference>
<feature type="transmembrane region" description="Helical" evidence="1">
    <location>
        <begin position="254"/>
        <end position="274"/>
    </location>
</feature>
<feature type="transmembrane region" description="Helical" evidence="1">
    <location>
        <begin position="335"/>
        <end position="357"/>
    </location>
</feature>
<protein>
    <recommendedName>
        <fullName evidence="2">DUF418 domain-containing protein</fullName>
    </recommendedName>
</protein>
<keyword evidence="1" id="KW-1133">Transmembrane helix</keyword>
<feature type="transmembrane region" description="Helical" evidence="1">
    <location>
        <begin position="224"/>
        <end position="242"/>
    </location>
</feature>
<keyword evidence="4" id="KW-1185">Reference proteome</keyword>
<reference evidence="3 4" key="1">
    <citation type="submission" date="2019-03" db="EMBL/GenBank/DDBJ databases">
        <title>Genomic Encyclopedia of Type Strains, Phase IV (KMG-IV): sequencing the most valuable type-strain genomes for metagenomic binning, comparative biology and taxonomic classification.</title>
        <authorList>
            <person name="Goeker M."/>
        </authorList>
    </citation>
    <scope>NUCLEOTIDE SEQUENCE [LARGE SCALE GENOMIC DNA]</scope>
    <source>
        <strain evidence="3 4">DSM 103792</strain>
    </source>
</reference>
<evidence type="ECO:0000313" key="4">
    <source>
        <dbReference type="Proteomes" id="UP000295375"/>
    </source>
</evidence>
<keyword evidence="1" id="KW-0472">Membrane</keyword>
<dbReference type="Proteomes" id="UP000295375">
    <property type="component" value="Unassembled WGS sequence"/>
</dbReference>
<feature type="transmembrane region" description="Helical" evidence="1">
    <location>
        <begin position="363"/>
        <end position="384"/>
    </location>
</feature>
<feature type="transmembrane region" description="Helical" evidence="1">
    <location>
        <begin position="128"/>
        <end position="143"/>
    </location>
</feature>
<dbReference type="PANTHER" id="PTHR30590">
    <property type="entry name" value="INNER MEMBRANE PROTEIN"/>
    <property type="match status" value="1"/>
</dbReference>
<dbReference type="InterPro" id="IPR052529">
    <property type="entry name" value="Bact_Transport_Assoc"/>
</dbReference>
<feature type="transmembrane region" description="Helical" evidence="1">
    <location>
        <begin position="294"/>
        <end position="314"/>
    </location>
</feature>
<dbReference type="InterPro" id="IPR007349">
    <property type="entry name" value="DUF418"/>
</dbReference>
<proteinExistence type="predicted"/>
<dbReference type="OrthoDB" id="9807744at2"/>
<keyword evidence="1" id="KW-0812">Transmembrane</keyword>
<feature type="transmembrane region" description="Helical" evidence="1">
    <location>
        <begin position="75"/>
        <end position="94"/>
    </location>
</feature>
<dbReference type="AlphaFoldDB" id="A0A4R6UC01"/>
<feature type="transmembrane region" description="Helical" evidence="1">
    <location>
        <begin position="150"/>
        <end position="170"/>
    </location>
</feature>
<dbReference type="Pfam" id="PF04235">
    <property type="entry name" value="DUF418"/>
    <property type="match status" value="1"/>
</dbReference>